<organism evidence="1 2">
    <name type="scientific">Palleronia abyssalis</name>
    <dbReference type="NCBI Taxonomy" id="1501240"/>
    <lineage>
        <taxon>Bacteria</taxon>
        <taxon>Pseudomonadati</taxon>
        <taxon>Pseudomonadota</taxon>
        <taxon>Alphaproteobacteria</taxon>
        <taxon>Rhodobacterales</taxon>
        <taxon>Roseobacteraceae</taxon>
        <taxon>Palleronia</taxon>
    </lineage>
</organism>
<gene>
    <name evidence="1" type="ORF">PAA8504_00513</name>
</gene>
<name>A0A2R8BRJ9_9RHOB</name>
<reference evidence="2" key="1">
    <citation type="submission" date="2018-03" db="EMBL/GenBank/DDBJ databases">
        <authorList>
            <person name="Rodrigo-Torres L."/>
            <person name="Arahal R. D."/>
            <person name="Lucena T."/>
        </authorList>
    </citation>
    <scope>NUCLEOTIDE SEQUENCE [LARGE SCALE GENOMIC DNA]</scope>
    <source>
        <strain evidence="2">CECT 8504</strain>
    </source>
</reference>
<proteinExistence type="predicted"/>
<protein>
    <submittedName>
        <fullName evidence="1">Uncharacterized protein</fullName>
    </submittedName>
</protein>
<dbReference type="Proteomes" id="UP000244912">
    <property type="component" value="Unassembled WGS sequence"/>
</dbReference>
<dbReference type="AlphaFoldDB" id="A0A2R8BRJ9"/>
<keyword evidence="2" id="KW-1185">Reference proteome</keyword>
<dbReference type="EMBL" id="ONZF01000001">
    <property type="protein sequence ID" value="SPJ22716.1"/>
    <property type="molecule type" value="Genomic_DNA"/>
</dbReference>
<evidence type="ECO:0000313" key="2">
    <source>
        <dbReference type="Proteomes" id="UP000244912"/>
    </source>
</evidence>
<evidence type="ECO:0000313" key="1">
    <source>
        <dbReference type="EMBL" id="SPJ22716.1"/>
    </source>
</evidence>
<accession>A0A2R8BRJ9</accession>
<sequence length="77" mass="8930">MSYDWPDETLEPFRSNKRQHQPAFVAVQKVDQDGPYHPGRNLSRLMLLKRCWQDVTTTAVNRLLGRINRNDFGGSTV</sequence>